<reference evidence="5" key="1">
    <citation type="submission" date="2025-08" db="UniProtKB">
        <authorList>
            <consortium name="RefSeq"/>
        </authorList>
    </citation>
    <scope>IDENTIFICATION</scope>
</reference>
<dbReference type="GeneID" id="100907622"/>
<feature type="compositionally biased region" description="Polar residues" evidence="2">
    <location>
        <begin position="22"/>
        <end position="36"/>
    </location>
</feature>
<proteinExistence type="inferred from homology"/>
<dbReference type="Pfam" id="PF07985">
    <property type="entry name" value="SRR1"/>
    <property type="match status" value="1"/>
</dbReference>
<feature type="compositionally biased region" description="Low complexity" evidence="2">
    <location>
        <begin position="1"/>
        <end position="15"/>
    </location>
</feature>
<feature type="compositionally biased region" description="Basic and acidic residues" evidence="2">
    <location>
        <begin position="135"/>
        <end position="158"/>
    </location>
</feature>
<dbReference type="RefSeq" id="XP_018496543.2">
    <property type="nucleotide sequence ID" value="XM_018641027.2"/>
</dbReference>
<keyword evidence="4" id="KW-1185">Reference proteome</keyword>
<feature type="compositionally biased region" description="Basic and acidic residues" evidence="2">
    <location>
        <begin position="92"/>
        <end position="108"/>
    </location>
</feature>
<dbReference type="AlphaFoldDB" id="A0AAJ7PAM3"/>
<evidence type="ECO:0000256" key="1">
    <source>
        <dbReference type="ARBA" id="ARBA00009856"/>
    </source>
</evidence>
<gene>
    <name evidence="5" type="primary">LOC100907622</name>
</gene>
<evidence type="ECO:0000259" key="3">
    <source>
        <dbReference type="Pfam" id="PF07985"/>
    </source>
</evidence>
<feature type="domain" description="SRR1-like" evidence="3">
    <location>
        <begin position="432"/>
        <end position="594"/>
    </location>
</feature>
<organism evidence="4 5">
    <name type="scientific">Galendromus occidentalis</name>
    <name type="common">western predatory mite</name>
    <dbReference type="NCBI Taxonomy" id="34638"/>
    <lineage>
        <taxon>Eukaryota</taxon>
        <taxon>Metazoa</taxon>
        <taxon>Ecdysozoa</taxon>
        <taxon>Arthropoda</taxon>
        <taxon>Chelicerata</taxon>
        <taxon>Arachnida</taxon>
        <taxon>Acari</taxon>
        <taxon>Parasitiformes</taxon>
        <taxon>Mesostigmata</taxon>
        <taxon>Gamasina</taxon>
        <taxon>Phytoseioidea</taxon>
        <taxon>Phytoseiidae</taxon>
        <taxon>Typhlodrominae</taxon>
        <taxon>Galendromus</taxon>
    </lineage>
</organism>
<dbReference type="Proteomes" id="UP000694867">
    <property type="component" value="Unplaced"/>
</dbReference>
<protein>
    <submittedName>
        <fullName evidence="5">Uncharacterized protein LOC100907622</fullName>
    </submittedName>
</protein>
<accession>A0AAJ7PAM3</accession>
<dbReference type="KEGG" id="goe:100907622"/>
<name>A0AAJ7PAM3_9ACAR</name>
<dbReference type="PANTHER" id="PTHR28626:SF3">
    <property type="entry name" value="SRR1-LIKE PROTEIN"/>
    <property type="match status" value="1"/>
</dbReference>
<dbReference type="GO" id="GO:0005634">
    <property type="term" value="C:nucleus"/>
    <property type="evidence" value="ECO:0007669"/>
    <property type="project" value="TreeGrafter"/>
</dbReference>
<evidence type="ECO:0000313" key="5">
    <source>
        <dbReference type="RefSeq" id="XP_018496543.2"/>
    </source>
</evidence>
<feature type="compositionally biased region" description="Basic and acidic residues" evidence="2">
    <location>
        <begin position="69"/>
        <end position="85"/>
    </location>
</feature>
<evidence type="ECO:0000256" key="2">
    <source>
        <dbReference type="SAM" id="MobiDB-lite"/>
    </source>
</evidence>
<feature type="compositionally biased region" description="Polar residues" evidence="2">
    <location>
        <begin position="51"/>
        <end position="68"/>
    </location>
</feature>
<dbReference type="GO" id="GO:0005737">
    <property type="term" value="C:cytoplasm"/>
    <property type="evidence" value="ECO:0007669"/>
    <property type="project" value="TreeGrafter"/>
</dbReference>
<comment type="similarity">
    <text evidence="1">Belongs to the SRR1 family.</text>
</comment>
<dbReference type="InterPro" id="IPR040044">
    <property type="entry name" value="SRR1L"/>
</dbReference>
<dbReference type="PANTHER" id="PTHR28626">
    <property type="entry name" value="SRR1-LIKE PROTEIN"/>
    <property type="match status" value="1"/>
</dbReference>
<dbReference type="InterPro" id="IPR012942">
    <property type="entry name" value="SRR1-like"/>
</dbReference>
<feature type="region of interest" description="Disordered" evidence="2">
    <location>
        <begin position="1"/>
        <end position="160"/>
    </location>
</feature>
<evidence type="ECO:0000313" key="4">
    <source>
        <dbReference type="Proteomes" id="UP000694867"/>
    </source>
</evidence>
<sequence>MDVSTSSLRSTGSTGKPRAGRQLSNVSTKSQGSTPGSPRMMRKSPVPTAANGKTATPRSKLNGASTPGRNEKLDMLRPATQERKSSATSVKSKTEKIDVGNRRPEKKPSGTVTATAPKTPVKSTELRKTSTPKESVVKRATRDINRNSPREKPIRSDSSDLETASKLVGAKIYELRTELVNNSLITATLKEFVKGGVESFVVLPLGRFSRHSPSLWRAAMMEVLLEITVPRRRIYLDPGLIELEKESLRSHAFLHAKDKLPDEIVMKDSVRAPGITLVYAPLPDFESIEKLLKENEDKLEQILVIGYSLHKLAKKAPASSILRKHLNSIQEETFPFGRFPQSAFAPVFSGSRGHRFTVMPKSSSRYSDMRASSCFLMADGFIPVRSKRMGRKTRNGPAGNTRSVSDIDEAHVRDRLDSAKRDLSCSEYWETLKKALRVESVPNIVCLGLGQFSDNLTARWQTALMMLLKEELKTERTVVYDPLFNRGERKLLSEMGCEIPPENDEGFLIFSDSLFYMPHCGKPLFNSVVYANRKHLTSVTIFGNSFSAMFDQFDFQNRIKNGELAALKGIEALYDEVPVENIFQYKDVFNDFSIVRFRSELLEEIPRPVYSSDDEIILREAIQSLSINDG</sequence>